<feature type="compositionally biased region" description="Basic and acidic residues" evidence="1">
    <location>
        <begin position="631"/>
        <end position="655"/>
    </location>
</feature>
<sequence>MTDHDPSSKDRVEVAQNSITSFLRKKAKIQCNMACGAEVRDTDNQIKQHLCDCHPELLANKDISVLAKEFRGHYPNASEPFSTTSFSDSLEQNGQPFTSNTNRKDAPSKPRVGQSSPSCRSRVQPRRDTEFTRTTQVGKLWSPKDPGPSRSQRIRGGKRPEPTVPARPAPSSQDSLLDVSDENESYVPQLKTRPIDHLQLVAEVKGIYAGLVMVESKCIEVDNAQPTQKDANAQNTQKDAGLNSEQWQALIALHRTLLHEHHDFFLASQHPTASSSLRRLGAKYYMPGRMWKHGIHAFLELLRHRLPASLEHMLTFIYLAYSMMSLLYETVPAFEATWMECLGDLGRYRMAIEDDDIRDREVWTPISLRWYAKVSDTITGTRTGRLYHYLAVQAHPNVLQELHFSRALSVSDPFFDAWESIMALFDPLLGSSTPAIGEFASSRRDHDYRENDAYWGHWNHGLKPDLFKARDCLFADSNGKLIVPALADLDSGLRTSDSTQIVIMSPQYAKQIGRFEDISTKFEDPRLKDVSGRPTPMGGILRNVTFRFKGYSKIFRCDFYVSDLVGSGGLEGTDMVFGARFMQEHPAVLFPPTFAQPIFISNEAESMFTPIVTSPGSWAIWFAKEKQDAKELEEREKLKRERDQKAARLEQKRCGQESTPSNNTKPSVQGPAEASSASHANRTFQ</sequence>
<feature type="region of interest" description="Disordered" evidence="1">
    <location>
        <begin position="631"/>
        <end position="685"/>
    </location>
</feature>
<protein>
    <recommendedName>
        <fullName evidence="4">DNA/RNA-binding domain-containing protein</fullName>
    </recommendedName>
</protein>
<dbReference type="EMBL" id="JAQQWI010000016">
    <property type="protein sequence ID" value="KAK8008771.1"/>
    <property type="molecule type" value="Genomic_DNA"/>
</dbReference>
<keyword evidence="3" id="KW-1185">Reference proteome</keyword>
<feature type="region of interest" description="Disordered" evidence="1">
    <location>
        <begin position="81"/>
        <end position="183"/>
    </location>
</feature>
<dbReference type="PANTHER" id="PTHR15696">
    <property type="entry name" value="SMG-7 SUPPRESSOR WITH MORPHOLOGICAL EFFECT ON GENITALIA PROTEIN 7"/>
    <property type="match status" value="1"/>
</dbReference>
<evidence type="ECO:0000313" key="2">
    <source>
        <dbReference type="EMBL" id="KAK8008771.1"/>
    </source>
</evidence>
<feature type="compositionally biased region" description="Polar residues" evidence="1">
    <location>
        <begin position="81"/>
        <end position="101"/>
    </location>
</feature>
<dbReference type="InterPro" id="IPR045153">
    <property type="entry name" value="Est1/Ebs1-like"/>
</dbReference>
<proteinExistence type="predicted"/>
<evidence type="ECO:0008006" key="4">
    <source>
        <dbReference type="Google" id="ProtNLM"/>
    </source>
</evidence>
<dbReference type="PANTHER" id="PTHR15696:SF0">
    <property type="entry name" value="TELOMERASE-BINDING PROTEIN EST1A"/>
    <property type="match status" value="1"/>
</dbReference>
<dbReference type="Gene3D" id="1.25.40.10">
    <property type="entry name" value="Tetratricopeptide repeat domain"/>
    <property type="match status" value="1"/>
</dbReference>
<comment type="caution">
    <text evidence="2">The sequence shown here is derived from an EMBL/GenBank/DDBJ whole genome shotgun (WGS) entry which is preliminary data.</text>
</comment>
<feature type="compositionally biased region" description="Polar residues" evidence="1">
    <location>
        <begin position="675"/>
        <end position="685"/>
    </location>
</feature>
<feature type="compositionally biased region" description="Polar residues" evidence="1">
    <location>
        <begin position="656"/>
        <end position="667"/>
    </location>
</feature>
<name>A0ABR1RDU9_9PEZI</name>
<dbReference type="SUPFAM" id="SSF48452">
    <property type="entry name" value="TPR-like"/>
    <property type="match status" value="1"/>
</dbReference>
<accession>A0ABR1RDU9</accession>
<dbReference type="Proteomes" id="UP001396898">
    <property type="component" value="Unassembled WGS sequence"/>
</dbReference>
<gene>
    <name evidence="2" type="ORF">PG991_011322</name>
</gene>
<evidence type="ECO:0000256" key="1">
    <source>
        <dbReference type="SAM" id="MobiDB-lite"/>
    </source>
</evidence>
<organism evidence="2 3">
    <name type="scientific">Apiospora marii</name>
    <dbReference type="NCBI Taxonomy" id="335849"/>
    <lineage>
        <taxon>Eukaryota</taxon>
        <taxon>Fungi</taxon>
        <taxon>Dikarya</taxon>
        <taxon>Ascomycota</taxon>
        <taxon>Pezizomycotina</taxon>
        <taxon>Sordariomycetes</taxon>
        <taxon>Xylariomycetidae</taxon>
        <taxon>Amphisphaeriales</taxon>
        <taxon>Apiosporaceae</taxon>
        <taxon>Apiospora</taxon>
    </lineage>
</organism>
<dbReference type="InterPro" id="IPR011990">
    <property type="entry name" value="TPR-like_helical_dom_sf"/>
</dbReference>
<evidence type="ECO:0000313" key="3">
    <source>
        <dbReference type="Proteomes" id="UP001396898"/>
    </source>
</evidence>
<reference evidence="2 3" key="1">
    <citation type="submission" date="2023-01" db="EMBL/GenBank/DDBJ databases">
        <title>Analysis of 21 Apiospora genomes using comparative genomics revels a genus with tremendous synthesis potential of carbohydrate active enzymes and secondary metabolites.</title>
        <authorList>
            <person name="Sorensen T."/>
        </authorList>
    </citation>
    <scope>NUCLEOTIDE SEQUENCE [LARGE SCALE GENOMIC DNA]</scope>
    <source>
        <strain evidence="2 3">CBS 20057</strain>
    </source>
</reference>